<sequence length="276" mass="32074">MKEWKELTLTDDYLFSQIMKDEEFCKLFLEMLMGIKITKVIYLEAQKEVNLFPQTKGIRMDVYLEGDNEIYNIEMQTTHKHNLVKRMRYYHSAIDVDSLLRGNPYDQLKKSYVIFICNFDLCGDGFPVYESQTVWKQNGQEIGDEQIKVVYNTSAFEKAQDPRLRALLQYLSTATVTDEARPIADKVAAFKRLFPDGRPHMKYELDLYDKWREGRAEGIKEGIEIGEERGIAKGREDGILTVVYTAFEQGLSTEVIASLTHMSIEEIEKLRDTFSV</sequence>
<proteinExistence type="predicted"/>
<gene>
    <name evidence="1" type="ORF">IAA16_00200</name>
</gene>
<reference evidence="1" key="1">
    <citation type="journal article" date="2021" name="PeerJ">
        <title>Extensive microbial diversity within the chicken gut microbiome revealed by metagenomics and culture.</title>
        <authorList>
            <person name="Gilroy R."/>
            <person name="Ravi A."/>
            <person name="Getino M."/>
            <person name="Pursley I."/>
            <person name="Horton D.L."/>
            <person name="Alikhan N.F."/>
            <person name="Baker D."/>
            <person name="Gharbi K."/>
            <person name="Hall N."/>
            <person name="Watson M."/>
            <person name="Adriaenssens E.M."/>
            <person name="Foster-Nyarko E."/>
            <person name="Jarju S."/>
            <person name="Secka A."/>
            <person name="Antonio M."/>
            <person name="Oren A."/>
            <person name="Chaudhuri R.R."/>
            <person name="La Ragione R."/>
            <person name="Hildebrand F."/>
            <person name="Pallen M.J."/>
        </authorList>
    </citation>
    <scope>NUCLEOTIDE SEQUENCE</scope>
    <source>
        <strain evidence="1">Gambia15-2214</strain>
    </source>
</reference>
<protein>
    <submittedName>
        <fullName evidence="1">Rpn family recombination-promoting nuclease/putative transposase</fullName>
    </submittedName>
</protein>
<dbReference type="NCBIfam" id="TIGR01784">
    <property type="entry name" value="T_den_put_tspse"/>
    <property type="match status" value="1"/>
</dbReference>
<evidence type="ECO:0000313" key="2">
    <source>
        <dbReference type="Proteomes" id="UP000823914"/>
    </source>
</evidence>
<dbReference type="InterPro" id="IPR010106">
    <property type="entry name" value="RpnA"/>
</dbReference>
<organism evidence="1 2">
    <name type="scientific">Candidatus Treponema excrementipullorum</name>
    <dbReference type="NCBI Taxonomy" id="2838768"/>
    <lineage>
        <taxon>Bacteria</taxon>
        <taxon>Pseudomonadati</taxon>
        <taxon>Spirochaetota</taxon>
        <taxon>Spirochaetia</taxon>
        <taxon>Spirochaetales</taxon>
        <taxon>Treponemataceae</taxon>
        <taxon>Treponema</taxon>
    </lineage>
</organism>
<reference evidence="1" key="2">
    <citation type="submission" date="2021-04" db="EMBL/GenBank/DDBJ databases">
        <authorList>
            <person name="Gilroy R."/>
        </authorList>
    </citation>
    <scope>NUCLEOTIDE SEQUENCE</scope>
    <source>
        <strain evidence="1">Gambia15-2214</strain>
    </source>
</reference>
<dbReference type="PANTHER" id="PTHR41317">
    <property type="entry name" value="PD-(D_E)XK NUCLEASE FAMILY TRANSPOSASE"/>
    <property type="match status" value="1"/>
</dbReference>
<name>A0A9E2L176_9SPIR</name>
<dbReference type="Pfam" id="PF12784">
    <property type="entry name" value="PDDEXK_2"/>
    <property type="match status" value="1"/>
</dbReference>
<dbReference type="Proteomes" id="UP000823914">
    <property type="component" value="Unassembled WGS sequence"/>
</dbReference>
<comment type="caution">
    <text evidence="1">The sequence shown here is derived from an EMBL/GenBank/DDBJ whole genome shotgun (WGS) entry which is preliminary data.</text>
</comment>
<dbReference type="EMBL" id="JAHLFV010000003">
    <property type="protein sequence ID" value="MBU3848967.1"/>
    <property type="molecule type" value="Genomic_DNA"/>
</dbReference>
<evidence type="ECO:0000313" key="1">
    <source>
        <dbReference type="EMBL" id="MBU3848967.1"/>
    </source>
</evidence>
<dbReference type="AlphaFoldDB" id="A0A9E2L176"/>
<dbReference type="PANTHER" id="PTHR41317:SF1">
    <property type="entry name" value="PD-(D_E)XK NUCLEASE FAMILY TRANSPOSASE"/>
    <property type="match status" value="1"/>
</dbReference>
<accession>A0A9E2L176</accession>